<evidence type="ECO:0000313" key="2">
    <source>
        <dbReference type="EMBL" id="EAW08668.1"/>
    </source>
</evidence>
<dbReference type="AlphaFoldDB" id="A1CM81"/>
<dbReference type="eggNOG" id="ENOG502S65D">
    <property type="taxonomic scope" value="Eukaryota"/>
</dbReference>
<name>A1CM81_ASPCL</name>
<organism evidence="2 3">
    <name type="scientific">Aspergillus clavatus (strain ATCC 1007 / CBS 513.65 / DSM 816 / NCTC 3887 / NRRL 1 / QM 1276 / 107)</name>
    <dbReference type="NCBI Taxonomy" id="344612"/>
    <lineage>
        <taxon>Eukaryota</taxon>
        <taxon>Fungi</taxon>
        <taxon>Dikarya</taxon>
        <taxon>Ascomycota</taxon>
        <taxon>Pezizomycotina</taxon>
        <taxon>Eurotiomycetes</taxon>
        <taxon>Eurotiomycetidae</taxon>
        <taxon>Eurotiales</taxon>
        <taxon>Aspergillaceae</taxon>
        <taxon>Aspergillus</taxon>
        <taxon>Aspergillus subgen. Fumigati</taxon>
    </lineage>
</organism>
<accession>A1CM81</accession>
<dbReference type="OrthoDB" id="4497018at2759"/>
<dbReference type="KEGG" id="act:ACLA_096010"/>
<reference evidence="2 3" key="1">
    <citation type="journal article" date="2008" name="PLoS Genet.">
        <title>Genomic islands in the pathogenic filamentous fungus Aspergillus fumigatus.</title>
        <authorList>
            <person name="Fedorova N.D."/>
            <person name="Khaldi N."/>
            <person name="Joardar V.S."/>
            <person name="Maiti R."/>
            <person name="Amedeo P."/>
            <person name="Anderson M.J."/>
            <person name="Crabtree J."/>
            <person name="Silva J.C."/>
            <person name="Badger J.H."/>
            <person name="Albarraq A."/>
            <person name="Angiuoli S."/>
            <person name="Bussey H."/>
            <person name="Bowyer P."/>
            <person name="Cotty P.J."/>
            <person name="Dyer P.S."/>
            <person name="Egan A."/>
            <person name="Galens K."/>
            <person name="Fraser-Liggett C.M."/>
            <person name="Haas B.J."/>
            <person name="Inman J.M."/>
            <person name="Kent R."/>
            <person name="Lemieux S."/>
            <person name="Malavazi I."/>
            <person name="Orvis J."/>
            <person name="Roemer T."/>
            <person name="Ronning C.M."/>
            <person name="Sundaram J.P."/>
            <person name="Sutton G."/>
            <person name="Turner G."/>
            <person name="Venter J.C."/>
            <person name="White O.R."/>
            <person name="Whitty B.R."/>
            <person name="Youngman P."/>
            <person name="Wolfe K.H."/>
            <person name="Goldman G.H."/>
            <person name="Wortman J.R."/>
            <person name="Jiang B."/>
            <person name="Denning D.W."/>
            <person name="Nierman W.C."/>
        </authorList>
    </citation>
    <scope>NUCLEOTIDE SEQUENCE [LARGE SCALE GENOMIC DNA]</scope>
    <source>
        <strain evidence="3">ATCC 1007 / CBS 513.65 / DSM 816 / NCTC 3887 / NRRL 1</strain>
    </source>
</reference>
<feature type="compositionally biased region" description="Pro residues" evidence="1">
    <location>
        <begin position="1"/>
        <end position="15"/>
    </location>
</feature>
<dbReference type="HOGENOM" id="CLU_031735_1_0_1"/>
<protein>
    <submittedName>
        <fullName evidence="2">Uncharacterized protein</fullName>
    </submittedName>
</protein>
<dbReference type="Proteomes" id="UP000006701">
    <property type="component" value="Unassembled WGS sequence"/>
</dbReference>
<dbReference type="EMBL" id="DS027058">
    <property type="protein sequence ID" value="EAW08668.1"/>
    <property type="molecule type" value="Genomic_DNA"/>
</dbReference>
<evidence type="ECO:0000256" key="1">
    <source>
        <dbReference type="SAM" id="MobiDB-lite"/>
    </source>
</evidence>
<keyword evidence="3" id="KW-1185">Reference proteome</keyword>
<feature type="compositionally biased region" description="Polar residues" evidence="1">
    <location>
        <begin position="411"/>
        <end position="429"/>
    </location>
</feature>
<feature type="compositionally biased region" description="Basic and acidic residues" evidence="1">
    <location>
        <begin position="346"/>
        <end position="362"/>
    </location>
</feature>
<feature type="compositionally biased region" description="Low complexity" evidence="1">
    <location>
        <begin position="438"/>
        <end position="465"/>
    </location>
</feature>
<sequence>MPPMSSLAAPPPAFPHPTALVRTQKAPTPGDGEAQAPQDPNLTNPRLLLNGACIYERRLPGNACITAHVQRLQHGFYASPAVSEQDYDHVDFLGISFVFHSPKTLAHRFKAAIIRASVQGAPRAASPAHFPHGNPPDDAPCFLRHAPHLIYGTVSPETLQWNYSLSGSLGIAELPLMASLSPAGGINGRYRRYEMMRIQGSARTLRSPRAGGFDTDAGEIVWSLEENNLQRSGLPREFTFAMLIHKPRADSRVVFALEVEPTLQSWCGSYPAWWLSLPQYRPLRRRAVDFRAQVGQRFEPVTSHRGFNFATLASSFDDYVRMPGKRFVCSIAPDEALLQDVNDPQLIDRDHSHNHNHNHDSDYTTVKPHRGMPQLPYPAHTDHTETSADTAAAHTPATAQSAKTRAHTLRSKPSTSVPDPQPQAQSPHTLNVRVHLDSAPTTTRRRPPSASASKRAQAQGQAQARHNPGTSARDARGSFPSASSQSAATPRASLRRTRSREWLRGD</sequence>
<evidence type="ECO:0000313" key="3">
    <source>
        <dbReference type="Proteomes" id="UP000006701"/>
    </source>
</evidence>
<feature type="region of interest" description="Disordered" evidence="1">
    <location>
        <begin position="346"/>
        <end position="506"/>
    </location>
</feature>
<feature type="compositionally biased region" description="Low complexity" evidence="1">
    <location>
        <begin position="387"/>
        <end position="402"/>
    </location>
</feature>
<dbReference type="VEuPathDB" id="FungiDB:ACLA_096010"/>
<dbReference type="GeneID" id="4702453"/>
<feature type="region of interest" description="Disordered" evidence="1">
    <location>
        <begin position="1"/>
        <end position="43"/>
    </location>
</feature>
<proteinExistence type="predicted"/>
<dbReference type="RefSeq" id="XP_001270094.1">
    <property type="nucleotide sequence ID" value="XM_001270093.1"/>
</dbReference>
<gene>
    <name evidence="2" type="ORF">ACLA_096010</name>
</gene>